<evidence type="ECO:0000256" key="1">
    <source>
        <dbReference type="ARBA" id="ARBA00022737"/>
    </source>
</evidence>
<dbReference type="InterPro" id="IPR002110">
    <property type="entry name" value="Ankyrin_rpt"/>
</dbReference>
<dbReference type="OrthoDB" id="539213at2759"/>
<accession>A0A9P9ELL0</accession>
<feature type="chain" id="PRO_5040176547" description="Azaphilone pigments biosynthesis cluster protein L N-terminal domain-containing protein" evidence="3">
    <location>
        <begin position="20"/>
        <end position="744"/>
    </location>
</feature>
<evidence type="ECO:0000313" key="5">
    <source>
        <dbReference type="EMBL" id="KAH7139703.1"/>
    </source>
</evidence>
<dbReference type="AlphaFoldDB" id="A0A9P9ELL0"/>
<evidence type="ECO:0000256" key="3">
    <source>
        <dbReference type="SAM" id="SignalP"/>
    </source>
</evidence>
<dbReference type="Gene3D" id="1.25.40.20">
    <property type="entry name" value="Ankyrin repeat-containing domain"/>
    <property type="match status" value="2"/>
</dbReference>
<comment type="caution">
    <text evidence="5">The sequence shown here is derived from an EMBL/GenBank/DDBJ whole genome shotgun (WGS) entry which is preliminary data.</text>
</comment>
<keyword evidence="6" id="KW-1185">Reference proteome</keyword>
<dbReference type="SUPFAM" id="SSF48403">
    <property type="entry name" value="Ankyrin repeat"/>
    <property type="match status" value="1"/>
</dbReference>
<dbReference type="InterPro" id="IPR031348">
    <property type="entry name" value="PigL_N"/>
</dbReference>
<evidence type="ECO:0000259" key="4">
    <source>
        <dbReference type="Pfam" id="PF17111"/>
    </source>
</evidence>
<gene>
    <name evidence="5" type="ORF">B0J13DRAFT_676911</name>
</gene>
<keyword evidence="2" id="KW-0040">ANK repeat</keyword>
<keyword evidence="1" id="KW-0677">Repeat</keyword>
<sequence>MEILGAAATLITLVGAALASTQALHQVLSAIKNGSQAVRSLSNEVELLQHLLERVSQLPIQDASEMSGMANQACLCAADVVKFKSRLEMLTHSGADSRSSRLWRRAKASINEKDLKQMQTVIGMHVSMLNLRLNLLQAKLTANMTQAPQIYRLLQQVGNDADMDEAPTSSTSLRTPPERKEVYKHTTQSTTLTTTDIKAVFGKLVRSAGHKERAVDSEGGLHITQHLETLLGPAQRHECEAKEGKTNGDFIVTEGCVLEELKLVANMLSFAPSVYVNKSEPPITLSTTVQSHIVEQHRKRKTIDLGEVNLTVSSTKRRVRCPQQRRRIETSIIDDETTIDTPSGITQNTVREFSTALLFKMAKSRHAVEVSVYQSLLPSDSFVCAAPRVSVINIRPRNSPVFQLAAHGKTVELMALVSRGGASWRDHDTRGWSLLHYALPHPQLCQFLIQRGLDVDEMVLLDEASTADSSVTPLHISYLRELHGTAEILLRGGGDPTIEVPLRHSVLHLASGRQTSSSDTILKHIFNIGAYYGVATTRASGASNRQLGGWSALLSACYVGDNYIDASDSEPRSNIRKISFLLEKGCSVYDTADDGSNCLHVFFSSRPSLAVGYSWKEAIVYLIRHGADVCGRDHRGWSVTSLAYGEAFDDECAQESGSYFGDLWDAVLDCCNRDILEFRKDHPRQARYSEEYKRADFEKLWEGREERCPYWDDNPWPELDATTELNPMHEGRVKRCRLPWLHGK</sequence>
<reference evidence="5" key="1">
    <citation type="journal article" date="2021" name="Nat. Commun.">
        <title>Genetic determinants of endophytism in the Arabidopsis root mycobiome.</title>
        <authorList>
            <person name="Mesny F."/>
            <person name="Miyauchi S."/>
            <person name="Thiergart T."/>
            <person name="Pickel B."/>
            <person name="Atanasova L."/>
            <person name="Karlsson M."/>
            <person name="Huettel B."/>
            <person name="Barry K.W."/>
            <person name="Haridas S."/>
            <person name="Chen C."/>
            <person name="Bauer D."/>
            <person name="Andreopoulos W."/>
            <person name="Pangilinan J."/>
            <person name="LaButti K."/>
            <person name="Riley R."/>
            <person name="Lipzen A."/>
            <person name="Clum A."/>
            <person name="Drula E."/>
            <person name="Henrissat B."/>
            <person name="Kohler A."/>
            <person name="Grigoriev I.V."/>
            <person name="Martin F.M."/>
            <person name="Hacquard S."/>
        </authorList>
    </citation>
    <scope>NUCLEOTIDE SEQUENCE</scope>
    <source>
        <strain evidence="5">MPI-CAGE-AT-0021</strain>
    </source>
</reference>
<organism evidence="5 6">
    <name type="scientific">Dactylonectria estremocensis</name>
    <dbReference type="NCBI Taxonomy" id="1079267"/>
    <lineage>
        <taxon>Eukaryota</taxon>
        <taxon>Fungi</taxon>
        <taxon>Dikarya</taxon>
        <taxon>Ascomycota</taxon>
        <taxon>Pezizomycotina</taxon>
        <taxon>Sordariomycetes</taxon>
        <taxon>Hypocreomycetidae</taxon>
        <taxon>Hypocreales</taxon>
        <taxon>Nectriaceae</taxon>
        <taxon>Dactylonectria</taxon>
    </lineage>
</organism>
<dbReference type="InterPro" id="IPR050745">
    <property type="entry name" value="Multifunctional_regulatory"/>
</dbReference>
<dbReference type="PANTHER" id="PTHR24189">
    <property type="entry name" value="MYOTROPHIN"/>
    <property type="match status" value="1"/>
</dbReference>
<feature type="domain" description="Azaphilone pigments biosynthesis cluster protein L N-terminal" evidence="4">
    <location>
        <begin position="2"/>
        <end position="143"/>
    </location>
</feature>
<dbReference type="SMART" id="SM00248">
    <property type="entry name" value="ANK"/>
    <property type="match status" value="4"/>
</dbReference>
<evidence type="ECO:0000313" key="6">
    <source>
        <dbReference type="Proteomes" id="UP000717696"/>
    </source>
</evidence>
<dbReference type="InterPro" id="IPR036770">
    <property type="entry name" value="Ankyrin_rpt-contain_sf"/>
</dbReference>
<proteinExistence type="predicted"/>
<feature type="signal peptide" evidence="3">
    <location>
        <begin position="1"/>
        <end position="19"/>
    </location>
</feature>
<evidence type="ECO:0000256" key="2">
    <source>
        <dbReference type="ARBA" id="ARBA00023043"/>
    </source>
</evidence>
<dbReference type="Pfam" id="PF17111">
    <property type="entry name" value="PigL_N"/>
    <property type="match status" value="1"/>
</dbReference>
<keyword evidence="3" id="KW-0732">Signal</keyword>
<protein>
    <recommendedName>
        <fullName evidence="4">Azaphilone pigments biosynthesis cluster protein L N-terminal domain-containing protein</fullName>
    </recommendedName>
</protein>
<dbReference type="Proteomes" id="UP000717696">
    <property type="component" value="Unassembled WGS sequence"/>
</dbReference>
<dbReference type="EMBL" id="JAGMUU010000014">
    <property type="protein sequence ID" value="KAH7139703.1"/>
    <property type="molecule type" value="Genomic_DNA"/>
</dbReference>
<name>A0A9P9ELL0_9HYPO</name>